<dbReference type="PANTHER" id="PTHR42693:SF53">
    <property type="entry name" value="ENDO-4-O-SULFATASE"/>
    <property type="match status" value="1"/>
</dbReference>
<protein>
    <submittedName>
        <fullName evidence="7">Arylsulfatase</fullName>
        <ecNumber evidence="7">3.1.6.1</ecNumber>
    </submittedName>
</protein>
<sequence precursor="true">MRIHLKLFVLLANLSGTLAADDSRPNIVIIMADDLGYGDVGCYGATKIKTPNIDRLAGEGMMFTDAHTAASVCSPSRYGLMTGRPAETS</sequence>
<evidence type="ECO:0000256" key="3">
    <source>
        <dbReference type="ARBA" id="ARBA00022801"/>
    </source>
</evidence>
<evidence type="ECO:0000256" key="1">
    <source>
        <dbReference type="ARBA" id="ARBA00008779"/>
    </source>
</evidence>
<evidence type="ECO:0000256" key="2">
    <source>
        <dbReference type="ARBA" id="ARBA00022723"/>
    </source>
</evidence>
<evidence type="ECO:0000256" key="5">
    <source>
        <dbReference type="SAM" id="SignalP"/>
    </source>
</evidence>
<dbReference type="PROSITE" id="PS00523">
    <property type="entry name" value="SULFATASE_1"/>
    <property type="match status" value="1"/>
</dbReference>
<name>A0A5C5ZVR4_9BACT</name>
<gene>
    <name evidence="7" type="primary">atsA_76</name>
    <name evidence="7" type="ORF">Pla100_53990</name>
</gene>
<feature type="signal peptide" evidence="5">
    <location>
        <begin position="1"/>
        <end position="19"/>
    </location>
</feature>
<dbReference type="GO" id="GO:0046872">
    <property type="term" value="F:metal ion binding"/>
    <property type="evidence" value="ECO:0007669"/>
    <property type="project" value="UniProtKB-KW"/>
</dbReference>
<comment type="caution">
    <text evidence="7">The sequence shown here is derived from an EMBL/GenBank/DDBJ whole genome shotgun (WGS) entry which is preliminary data.</text>
</comment>
<evidence type="ECO:0000313" key="8">
    <source>
        <dbReference type="Proteomes" id="UP000316213"/>
    </source>
</evidence>
<proteinExistence type="inferred from homology"/>
<reference evidence="7 8" key="1">
    <citation type="submission" date="2019-02" db="EMBL/GenBank/DDBJ databases">
        <title>Deep-cultivation of Planctomycetes and their phenomic and genomic characterization uncovers novel biology.</title>
        <authorList>
            <person name="Wiegand S."/>
            <person name="Jogler M."/>
            <person name="Boedeker C."/>
            <person name="Pinto D."/>
            <person name="Vollmers J."/>
            <person name="Rivas-Marin E."/>
            <person name="Kohn T."/>
            <person name="Peeters S.H."/>
            <person name="Heuer A."/>
            <person name="Rast P."/>
            <person name="Oberbeckmann S."/>
            <person name="Bunk B."/>
            <person name="Jeske O."/>
            <person name="Meyerdierks A."/>
            <person name="Storesund J.E."/>
            <person name="Kallscheuer N."/>
            <person name="Luecker S."/>
            <person name="Lage O.M."/>
            <person name="Pohl T."/>
            <person name="Merkel B.J."/>
            <person name="Hornburger P."/>
            <person name="Mueller R.-W."/>
            <person name="Bruemmer F."/>
            <person name="Labrenz M."/>
            <person name="Spormann A.M."/>
            <person name="Op Den Camp H."/>
            <person name="Overmann J."/>
            <person name="Amann R."/>
            <person name="Jetten M.S.M."/>
            <person name="Mascher T."/>
            <person name="Medema M.H."/>
            <person name="Devos D.P."/>
            <person name="Kaster A.-K."/>
            <person name="Ovreas L."/>
            <person name="Rohde M."/>
            <person name="Galperin M.Y."/>
            <person name="Jogler C."/>
        </authorList>
    </citation>
    <scope>NUCLEOTIDE SEQUENCE [LARGE SCALE GENOMIC DNA]</scope>
    <source>
        <strain evidence="7 8">Pla100</strain>
    </source>
</reference>
<dbReference type="Proteomes" id="UP000316213">
    <property type="component" value="Unassembled WGS sequence"/>
</dbReference>
<dbReference type="SUPFAM" id="SSF53649">
    <property type="entry name" value="Alkaline phosphatase-like"/>
    <property type="match status" value="1"/>
</dbReference>
<dbReference type="EC" id="3.1.6.1" evidence="7"/>
<dbReference type="InterPro" id="IPR017850">
    <property type="entry name" value="Alkaline_phosphatase_core_sf"/>
</dbReference>
<dbReference type="Gene3D" id="3.40.720.10">
    <property type="entry name" value="Alkaline Phosphatase, subunit A"/>
    <property type="match status" value="1"/>
</dbReference>
<dbReference type="GO" id="GO:0004065">
    <property type="term" value="F:arylsulfatase activity"/>
    <property type="evidence" value="ECO:0007669"/>
    <property type="project" value="UniProtKB-EC"/>
</dbReference>
<dbReference type="RefSeq" id="WP_390620665.1">
    <property type="nucleotide sequence ID" value="NZ_SJPM01000016.1"/>
</dbReference>
<dbReference type="InterPro" id="IPR000917">
    <property type="entry name" value="Sulfatase_N"/>
</dbReference>
<feature type="chain" id="PRO_5022990709" evidence="5">
    <location>
        <begin position="20"/>
        <end position="89"/>
    </location>
</feature>
<evidence type="ECO:0000256" key="4">
    <source>
        <dbReference type="ARBA" id="ARBA00022837"/>
    </source>
</evidence>
<evidence type="ECO:0000313" key="7">
    <source>
        <dbReference type="EMBL" id="TWT91225.1"/>
    </source>
</evidence>
<organism evidence="7 8">
    <name type="scientific">Neorhodopirellula pilleata</name>
    <dbReference type="NCBI Taxonomy" id="2714738"/>
    <lineage>
        <taxon>Bacteria</taxon>
        <taxon>Pseudomonadati</taxon>
        <taxon>Planctomycetota</taxon>
        <taxon>Planctomycetia</taxon>
        <taxon>Pirellulales</taxon>
        <taxon>Pirellulaceae</taxon>
        <taxon>Neorhodopirellula</taxon>
    </lineage>
</organism>
<evidence type="ECO:0000259" key="6">
    <source>
        <dbReference type="Pfam" id="PF00884"/>
    </source>
</evidence>
<keyword evidence="3 7" id="KW-0378">Hydrolase</keyword>
<keyword evidence="8" id="KW-1185">Reference proteome</keyword>
<keyword evidence="5" id="KW-0732">Signal</keyword>
<dbReference type="PANTHER" id="PTHR42693">
    <property type="entry name" value="ARYLSULFATASE FAMILY MEMBER"/>
    <property type="match status" value="1"/>
</dbReference>
<dbReference type="EMBL" id="SJPM01000016">
    <property type="protein sequence ID" value="TWT91225.1"/>
    <property type="molecule type" value="Genomic_DNA"/>
</dbReference>
<feature type="domain" description="Sulfatase N-terminal" evidence="6">
    <location>
        <begin position="25"/>
        <end position="87"/>
    </location>
</feature>
<dbReference type="Pfam" id="PF00884">
    <property type="entry name" value="Sulfatase"/>
    <property type="match status" value="1"/>
</dbReference>
<comment type="similarity">
    <text evidence="1">Belongs to the sulfatase family.</text>
</comment>
<dbReference type="InterPro" id="IPR050738">
    <property type="entry name" value="Sulfatase"/>
</dbReference>
<dbReference type="AlphaFoldDB" id="A0A5C5ZVR4"/>
<keyword evidence="2" id="KW-0479">Metal-binding</keyword>
<accession>A0A5C5ZVR4</accession>
<dbReference type="InterPro" id="IPR024607">
    <property type="entry name" value="Sulfatase_CS"/>
</dbReference>
<keyword evidence="4" id="KW-0106">Calcium</keyword>